<name>A0ABY7H7M3_9BACT</name>
<evidence type="ECO:0008006" key="3">
    <source>
        <dbReference type="Google" id="ProtNLM"/>
    </source>
</evidence>
<protein>
    <recommendedName>
        <fullName evidence="3">4Fe-4S ferredoxin-type domain-containing protein</fullName>
    </recommendedName>
</protein>
<evidence type="ECO:0000313" key="1">
    <source>
        <dbReference type="EMBL" id="WAS95266.1"/>
    </source>
</evidence>
<reference evidence="1" key="1">
    <citation type="submission" date="2022-11" db="EMBL/GenBank/DDBJ databases">
        <title>Minimal conservation of predation-associated metabolite biosynthetic gene clusters underscores biosynthetic potential of Myxococcota including descriptions for ten novel species: Archangium lansinium sp. nov., Myxococcus landrumus sp. nov., Nannocystis bai.</title>
        <authorList>
            <person name="Ahearne A."/>
            <person name="Stevens C."/>
            <person name="Dowd S."/>
        </authorList>
    </citation>
    <scope>NUCLEOTIDE SEQUENCE</scope>
    <source>
        <strain evidence="1">Fl3</strain>
    </source>
</reference>
<organism evidence="1 2">
    <name type="scientific">Nannocystis punicea</name>
    <dbReference type="NCBI Taxonomy" id="2995304"/>
    <lineage>
        <taxon>Bacteria</taxon>
        <taxon>Pseudomonadati</taxon>
        <taxon>Myxococcota</taxon>
        <taxon>Polyangia</taxon>
        <taxon>Nannocystales</taxon>
        <taxon>Nannocystaceae</taxon>
        <taxon>Nannocystis</taxon>
    </lineage>
</organism>
<keyword evidence="2" id="KW-1185">Reference proteome</keyword>
<evidence type="ECO:0000313" key="2">
    <source>
        <dbReference type="Proteomes" id="UP001164459"/>
    </source>
</evidence>
<proteinExistence type="predicted"/>
<accession>A0ABY7H7M3</accession>
<dbReference type="RefSeq" id="WP_269037598.1">
    <property type="nucleotide sequence ID" value="NZ_CP114040.1"/>
</dbReference>
<gene>
    <name evidence="1" type="ORF">O0S08_03825</name>
</gene>
<dbReference type="EMBL" id="CP114040">
    <property type="protein sequence ID" value="WAS95266.1"/>
    <property type="molecule type" value="Genomic_DNA"/>
</dbReference>
<dbReference type="Proteomes" id="UP001164459">
    <property type="component" value="Chromosome"/>
</dbReference>
<sequence>MDTDIPACEDTGCWNERDPKCKACFAAATECPAATIDQCTKDKCFFGGVKSVFLAEDGTVVVECGVWEDTGCGP</sequence>